<reference evidence="2" key="1">
    <citation type="journal article" date="2020" name="Stud. Mycol.">
        <title>101 Dothideomycetes genomes: a test case for predicting lifestyles and emergence of pathogens.</title>
        <authorList>
            <person name="Haridas S."/>
            <person name="Albert R."/>
            <person name="Binder M."/>
            <person name="Bloem J."/>
            <person name="Labutti K."/>
            <person name="Salamov A."/>
            <person name="Andreopoulos B."/>
            <person name="Baker S."/>
            <person name="Barry K."/>
            <person name="Bills G."/>
            <person name="Bluhm B."/>
            <person name="Cannon C."/>
            <person name="Castanera R."/>
            <person name="Culley D."/>
            <person name="Daum C."/>
            <person name="Ezra D."/>
            <person name="Gonzalez J."/>
            <person name="Henrissat B."/>
            <person name="Kuo A."/>
            <person name="Liang C."/>
            <person name="Lipzen A."/>
            <person name="Lutzoni F."/>
            <person name="Magnuson J."/>
            <person name="Mondo S."/>
            <person name="Nolan M."/>
            <person name="Ohm R."/>
            <person name="Pangilinan J."/>
            <person name="Park H.-J."/>
            <person name="Ramirez L."/>
            <person name="Alfaro M."/>
            <person name="Sun H."/>
            <person name="Tritt A."/>
            <person name="Yoshinaga Y."/>
            <person name="Zwiers L.-H."/>
            <person name="Turgeon B."/>
            <person name="Goodwin S."/>
            <person name="Spatafora J."/>
            <person name="Crous P."/>
            <person name="Grigoriev I."/>
        </authorList>
    </citation>
    <scope>NUCLEOTIDE SEQUENCE</scope>
    <source>
        <strain evidence="2">CBS 110217</strain>
    </source>
</reference>
<accession>A0A9P4H5X1</accession>
<feature type="compositionally biased region" description="Basic residues" evidence="1">
    <location>
        <begin position="76"/>
        <end position="90"/>
    </location>
</feature>
<dbReference type="Proteomes" id="UP000799777">
    <property type="component" value="Unassembled WGS sequence"/>
</dbReference>
<feature type="region of interest" description="Disordered" evidence="1">
    <location>
        <begin position="1"/>
        <end position="140"/>
    </location>
</feature>
<feature type="compositionally biased region" description="Basic and acidic residues" evidence="1">
    <location>
        <begin position="123"/>
        <end position="132"/>
    </location>
</feature>
<evidence type="ECO:0000313" key="2">
    <source>
        <dbReference type="EMBL" id="KAF2028768.1"/>
    </source>
</evidence>
<proteinExistence type="predicted"/>
<feature type="compositionally biased region" description="Polar residues" evidence="1">
    <location>
        <begin position="96"/>
        <end position="106"/>
    </location>
</feature>
<evidence type="ECO:0000256" key="1">
    <source>
        <dbReference type="SAM" id="MobiDB-lite"/>
    </source>
</evidence>
<sequence>QTDRRTPPQRLQPTSRYRSPGIEDPHYHYESLNNTQGSQAGSTSRTRRRPSRTNSSEKVPPQSASSSWDDRDRGGSKKTKPGRNTLKKPPRRDSAQSDISFGSQSTHSEEAEDACGYVPKLSQIREGKENRTLRNRASST</sequence>
<keyword evidence="3" id="KW-1185">Reference proteome</keyword>
<name>A0A9P4H5X1_9PLEO</name>
<feature type="compositionally biased region" description="Polar residues" evidence="1">
    <location>
        <begin position="31"/>
        <end position="41"/>
    </location>
</feature>
<feature type="non-terminal residue" evidence="2">
    <location>
        <position position="1"/>
    </location>
</feature>
<feature type="non-terminal residue" evidence="2">
    <location>
        <position position="140"/>
    </location>
</feature>
<comment type="caution">
    <text evidence="2">The sequence shown here is derived from an EMBL/GenBank/DDBJ whole genome shotgun (WGS) entry which is preliminary data.</text>
</comment>
<gene>
    <name evidence="2" type="ORF">EK21DRAFT_25437</name>
</gene>
<dbReference type="AlphaFoldDB" id="A0A9P4H5X1"/>
<dbReference type="EMBL" id="ML978209">
    <property type="protein sequence ID" value="KAF2028768.1"/>
    <property type="molecule type" value="Genomic_DNA"/>
</dbReference>
<evidence type="ECO:0000313" key="3">
    <source>
        <dbReference type="Proteomes" id="UP000799777"/>
    </source>
</evidence>
<protein>
    <submittedName>
        <fullName evidence="2">Uncharacterized protein</fullName>
    </submittedName>
</protein>
<organism evidence="2 3">
    <name type="scientific">Setomelanomma holmii</name>
    <dbReference type="NCBI Taxonomy" id="210430"/>
    <lineage>
        <taxon>Eukaryota</taxon>
        <taxon>Fungi</taxon>
        <taxon>Dikarya</taxon>
        <taxon>Ascomycota</taxon>
        <taxon>Pezizomycotina</taxon>
        <taxon>Dothideomycetes</taxon>
        <taxon>Pleosporomycetidae</taxon>
        <taxon>Pleosporales</taxon>
        <taxon>Pleosporineae</taxon>
        <taxon>Phaeosphaeriaceae</taxon>
        <taxon>Setomelanomma</taxon>
    </lineage>
</organism>